<reference evidence="1 2" key="1">
    <citation type="submission" date="2023-07" db="EMBL/GenBank/DDBJ databases">
        <title>Comparative genomics of wheat-associated soil bacteria to identify genetic determinants of phenazine resistance.</title>
        <authorList>
            <person name="Mouncey N."/>
        </authorList>
    </citation>
    <scope>NUCLEOTIDE SEQUENCE [LARGE SCALE GENOMIC DNA]</scope>
    <source>
        <strain evidence="1 2">V2I4</strain>
    </source>
</reference>
<organism evidence="1 2">
    <name type="scientific">Streptomyces umbrinus</name>
    <dbReference type="NCBI Taxonomy" id="67370"/>
    <lineage>
        <taxon>Bacteria</taxon>
        <taxon>Bacillati</taxon>
        <taxon>Actinomycetota</taxon>
        <taxon>Actinomycetes</taxon>
        <taxon>Kitasatosporales</taxon>
        <taxon>Streptomycetaceae</taxon>
        <taxon>Streptomyces</taxon>
        <taxon>Streptomyces phaeochromogenes group</taxon>
    </lineage>
</organism>
<comment type="caution">
    <text evidence="1">The sequence shown here is derived from an EMBL/GenBank/DDBJ whole genome shotgun (WGS) entry which is preliminary data.</text>
</comment>
<evidence type="ECO:0000313" key="2">
    <source>
        <dbReference type="Proteomes" id="UP001230328"/>
    </source>
</evidence>
<keyword evidence="2" id="KW-1185">Reference proteome</keyword>
<accession>A0ABU0T1C0</accession>
<proteinExistence type="predicted"/>
<dbReference type="EMBL" id="JAUSZI010000002">
    <property type="protein sequence ID" value="MDQ1029612.1"/>
    <property type="molecule type" value="Genomic_DNA"/>
</dbReference>
<dbReference type="Proteomes" id="UP001230328">
    <property type="component" value="Unassembled WGS sequence"/>
</dbReference>
<name>A0ABU0T1C0_9ACTN</name>
<evidence type="ECO:0008006" key="3">
    <source>
        <dbReference type="Google" id="ProtNLM"/>
    </source>
</evidence>
<protein>
    <recommendedName>
        <fullName evidence="3">Secreted protein</fullName>
    </recommendedName>
</protein>
<sequence length="113" mass="12010">MGPVAQVGVVMTLSSSVTAPVCARARPWISVPVVTVMDSWARMVPTNLELVPSVAELPTFQNTLQGCAPLTRTTLLAEAVVRVDPAWKMKTAFGSPLALRVRAPVSPIDDEAV</sequence>
<gene>
    <name evidence="1" type="ORF">QF035_007194</name>
</gene>
<evidence type="ECO:0000313" key="1">
    <source>
        <dbReference type="EMBL" id="MDQ1029612.1"/>
    </source>
</evidence>